<dbReference type="RefSeq" id="WP_009539671.1">
    <property type="nucleotide sequence ID" value="NZ_ANHY01000005.1"/>
</dbReference>
<gene>
    <name evidence="10" type="ORF">C882_3553</name>
</gene>
<dbReference type="eggNOG" id="COG0569">
    <property type="taxonomic scope" value="Bacteria"/>
</dbReference>
<feature type="domain" description="RCK N-terminal" evidence="8">
    <location>
        <begin position="1"/>
        <end position="118"/>
    </location>
</feature>
<dbReference type="SUPFAM" id="SSF51735">
    <property type="entry name" value="NAD(P)-binding Rossmann-fold domains"/>
    <property type="match status" value="1"/>
</dbReference>
<dbReference type="PANTHER" id="PTHR43833:SF5">
    <property type="entry name" value="TRK SYSTEM POTASSIUM UPTAKE PROTEIN TRKA"/>
    <property type="match status" value="1"/>
</dbReference>
<dbReference type="PANTHER" id="PTHR43833">
    <property type="entry name" value="POTASSIUM CHANNEL PROTEIN 2-RELATED-RELATED"/>
    <property type="match status" value="1"/>
</dbReference>
<dbReference type="GO" id="GO:0015079">
    <property type="term" value="F:potassium ion transmembrane transporter activity"/>
    <property type="evidence" value="ECO:0007669"/>
    <property type="project" value="InterPro"/>
</dbReference>
<dbReference type="PROSITE" id="PS51202">
    <property type="entry name" value="RCK_C"/>
    <property type="match status" value="1"/>
</dbReference>
<dbReference type="Gene3D" id="3.40.50.720">
    <property type="entry name" value="NAD(P)-binding Rossmann-like Domain"/>
    <property type="match status" value="1"/>
</dbReference>
<dbReference type="EMBL" id="ANHY01000005">
    <property type="protein sequence ID" value="EKV31802.1"/>
    <property type="molecule type" value="Genomic_DNA"/>
</dbReference>
<evidence type="ECO:0000256" key="4">
    <source>
        <dbReference type="ARBA" id="ARBA00022958"/>
    </source>
</evidence>
<evidence type="ECO:0000256" key="2">
    <source>
        <dbReference type="ARBA" id="ARBA00022448"/>
    </source>
</evidence>
<dbReference type="AlphaFoldDB" id="K9H2J5"/>
<keyword evidence="6" id="KW-0406">Ion transport</keyword>
<feature type="region of interest" description="Disordered" evidence="7">
    <location>
        <begin position="213"/>
        <end position="238"/>
    </location>
</feature>
<accession>K9H2J5</accession>
<dbReference type="InterPro" id="IPR036291">
    <property type="entry name" value="NAD(P)-bd_dom_sf"/>
</dbReference>
<evidence type="ECO:0000256" key="3">
    <source>
        <dbReference type="ARBA" id="ARBA00022538"/>
    </source>
</evidence>
<evidence type="ECO:0000313" key="11">
    <source>
        <dbReference type="Proteomes" id="UP000009881"/>
    </source>
</evidence>
<dbReference type="STRING" id="1238182.C882_3553"/>
<dbReference type="InterPro" id="IPR003148">
    <property type="entry name" value="RCK_N"/>
</dbReference>
<protein>
    <recommendedName>
        <fullName evidence="1">Trk system potassium uptake protein TrkA</fullName>
    </recommendedName>
</protein>
<dbReference type="Proteomes" id="UP000009881">
    <property type="component" value="Unassembled WGS sequence"/>
</dbReference>
<keyword evidence="2" id="KW-0813">Transport</keyword>
<evidence type="ECO:0000259" key="9">
    <source>
        <dbReference type="PROSITE" id="PS51202"/>
    </source>
</evidence>
<dbReference type="PRINTS" id="PR00335">
    <property type="entry name" value="KUPTAKETRKA"/>
</dbReference>
<evidence type="ECO:0000313" key="10">
    <source>
        <dbReference type="EMBL" id="EKV31802.1"/>
    </source>
</evidence>
<evidence type="ECO:0000256" key="1">
    <source>
        <dbReference type="ARBA" id="ARBA00017378"/>
    </source>
</evidence>
<dbReference type="Pfam" id="PF02254">
    <property type="entry name" value="TrkA_N"/>
    <property type="match status" value="1"/>
</dbReference>
<name>K9H2J5_9PROT</name>
<dbReference type="GO" id="GO:0005886">
    <property type="term" value="C:plasma membrane"/>
    <property type="evidence" value="ECO:0007669"/>
    <property type="project" value="InterPro"/>
</dbReference>
<dbReference type="Gene3D" id="3.30.70.1450">
    <property type="entry name" value="Regulator of K+ conductance, C-terminal domain"/>
    <property type="match status" value="1"/>
</dbReference>
<evidence type="ECO:0000259" key="8">
    <source>
        <dbReference type="PROSITE" id="PS51201"/>
    </source>
</evidence>
<sequence>MRLVCIGAGPLTLNIVRMLVDKGHDIVIIEQDRARIEDLTEDLDVGFLHGDGAKPMIQREAKPAESDALLCLTDDDEDNILAALVGRQLGFPRVIPKIQDADFLGICEELGLENTIIPDQTMARHVVDLVVAGADADLSAFIGGGVRFYSFEVTEDEAGPCTDLDLPEKTRPVLIQRGEDFELAEEASEVQAGDRVLLVTHVDHLSELRDRWPARHVREGEQQDGRQGRDKSKRNGAD</sequence>
<evidence type="ECO:0000256" key="5">
    <source>
        <dbReference type="ARBA" id="ARBA00023027"/>
    </source>
</evidence>
<keyword evidence="3" id="KW-0633">Potassium transport</keyword>
<dbReference type="InterPro" id="IPR050721">
    <property type="entry name" value="Trk_Ktr_HKT_K-transport"/>
</dbReference>
<dbReference type="OrthoDB" id="7375203at2"/>
<organism evidence="10 11">
    <name type="scientific">Caenispirillum salinarum AK4</name>
    <dbReference type="NCBI Taxonomy" id="1238182"/>
    <lineage>
        <taxon>Bacteria</taxon>
        <taxon>Pseudomonadati</taxon>
        <taxon>Pseudomonadota</taxon>
        <taxon>Alphaproteobacteria</taxon>
        <taxon>Rhodospirillales</taxon>
        <taxon>Novispirillaceae</taxon>
        <taxon>Caenispirillum</taxon>
    </lineage>
</organism>
<reference evidence="10 11" key="1">
    <citation type="journal article" date="2013" name="Genome Announc.">
        <title>Draft Genome Sequence of an Alphaproteobacterium, Caenispirillum salinarum AK4(T), Isolated from a Solar Saltern.</title>
        <authorList>
            <person name="Khatri I."/>
            <person name="Singh A."/>
            <person name="Korpole S."/>
            <person name="Pinnaka A.K."/>
            <person name="Subramanian S."/>
        </authorList>
    </citation>
    <scope>NUCLEOTIDE SEQUENCE [LARGE SCALE GENOMIC DNA]</scope>
    <source>
        <strain evidence="10 11">AK4</strain>
    </source>
</reference>
<comment type="caution">
    <text evidence="10">The sequence shown here is derived from an EMBL/GenBank/DDBJ whole genome shotgun (WGS) entry which is preliminary data.</text>
</comment>
<keyword evidence="5" id="KW-0520">NAD</keyword>
<dbReference type="InterPro" id="IPR006036">
    <property type="entry name" value="K_uptake_TrkA"/>
</dbReference>
<dbReference type="PROSITE" id="PS51201">
    <property type="entry name" value="RCK_N"/>
    <property type="match status" value="1"/>
</dbReference>
<evidence type="ECO:0000256" key="6">
    <source>
        <dbReference type="ARBA" id="ARBA00023065"/>
    </source>
</evidence>
<evidence type="ECO:0000256" key="7">
    <source>
        <dbReference type="SAM" id="MobiDB-lite"/>
    </source>
</evidence>
<feature type="domain" description="RCK C-terminal" evidence="9">
    <location>
        <begin position="136"/>
        <end position="214"/>
    </location>
</feature>
<keyword evidence="4" id="KW-0630">Potassium</keyword>
<dbReference type="InterPro" id="IPR006037">
    <property type="entry name" value="RCK_C"/>
</dbReference>
<dbReference type="InterPro" id="IPR036721">
    <property type="entry name" value="RCK_C_sf"/>
</dbReference>
<keyword evidence="11" id="KW-1185">Reference proteome</keyword>
<proteinExistence type="predicted"/>